<evidence type="ECO:0000256" key="3">
    <source>
        <dbReference type="ARBA" id="ARBA00022692"/>
    </source>
</evidence>
<dbReference type="InterPro" id="IPR036259">
    <property type="entry name" value="MFS_trans_sf"/>
</dbReference>
<dbReference type="PANTHER" id="PTHR23502">
    <property type="entry name" value="MAJOR FACILITATOR SUPERFAMILY"/>
    <property type="match status" value="1"/>
</dbReference>
<evidence type="ECO:0000313" key="8">
    <source>
        <dbReference type="EMBL" id="KAF2229594.1"/>
    </source>
</evidence>
<feature type="transmembrane region" description="Helical" evidence="6">
    <location>
        <begin position="121"/>
        <end position="140"/>
    </location>
</feature>
<keyword evidence="4 6" id="KW-1133">Transmembrane helix</keyword>
<dbReference type="PRINTS" id="PR01036">
    <property type="entry name" value="TCRTETB"/>
</dbReference>
<comment type="similarity">
    <text evidence="2">Belongs to the major facilitator superfamily.</text>
</comment>
<feature type="domain" description="Major facilitator superfamily (MFS) profile" evidence="7">
    <location>
        <begin position="55"/>
        <end position="505"/>
    </location>
</feature>
<reference evidence="8" key="1">
    <citation type="journal article" date="2020" name="Stud. Mycol.">
        <title>101 Dothideomycetes genomes: a test case for predicting lifestyles and emergence of pathogens.</title>
        <authorList>
            <person name="Haridas S."/>
            <person name="Albert R."/>
            <person name="Binder M."/>
            <person name="Bloem J."/>
            <person name="Labutti K."/>
            <person name="Salamov A."/>
            <person name="Andreopoulos B."/>
            <person name="Baker S."/>
            <person name="Barry K."/>
            <person name="Bills G."/>
            <person name="Bluhm B."/>
            <person name="Cannon C."/>
            <person name="Castanera R."/>
            <person name="Culley D."/>
            <person name="Daum C."/>
            <person name="Ezra D."/>
            <person name="Gonzalez J."/>
            <person name="Henrissat B."/>
            <person name="Kuo A."/>
            <person name="Liang C."/>
            <person name="Lipzen A."/>
            <person name="Lutzoni F."/>
            <person name="Magnuson J."/>
            <person name="Mondo S."/>
            <person name="Nolan M."/>
            <person name="Ohm R."/>
            <person name="Pangilinan J."/>
            <person name="Park H.-J."/>
            <person name="Ramirez L."/>
            <person name="Alfaro M."/>
            <person name="Sun H."/>
            <person name="Tritt A."/>
            <person name="Yoshinaga Y."/>
            <person name="Zwiers L.-H."/>
            <person name="Turgeon B."/>
            <person name="Goodwin S."/>
            <person name="Spatafora J."/>
            <person name="Crous P."/>
            <person name="Grigoriev I."/>
        </authorList>
    </citation>
    <scope>NUCLEOTIDE SEQUENCE</scope>
    <source>
        <strain evidence="8">Tuck. ex Michener</strain>
    </source>
</reference>
<feature type="transmembrane region" description="Helical" evidence="6">
    <location>
        <begin position="179"/>
        <end position="203"/>
    </location>
</feature>
<evidence type="ECO:0000256" key="1">
    <source>
        <dbReference type="ARBA" id="ARBA00004141"/>
    </source>
</evidence>
<dbReference type="InterPro" id="IPR020846">
    <property type="entry name" value="MFS_dom"/>
</dbReference>
<dbReference type="AlphaFoldDB" id="A0A6A6GUZ5"/>
<dbReference type="Gene3D" id="1.20.1250.20">
    <property type="entry name" value="MFS general substrate transporter like domains"/>
    <property type="match status" value="1"/>
</dbReference>
<keyword evidence="3 6" id="KW-0812">Transmembrane</keyword>
<dbReference type="PANTHER" id="PTHR23502:SF134">
    <property type="entry name" value="MAJOR FACILITATOR SUPERFAMILY (MFS) PROFILE DOMAIN-CONTAINING PROTEIN-RELATED"/>
    <property type="match status" value="1"/>
</dbReference>
<evidence type="ECO:0000259" key="7">
    <source>
        <dbReference type="PROSITE" id="PS50850"/>
    </source>
</evidence>
<evidence type="ECO:0000256" key="5">
    <source>
        <dbReference type="ARBA" id="ARBA00023136"/>
    </source>
</evidence>
<gene>
    <name evidence="8" type="ORF">EV356DRAFT_493551</name>
</gene>
<evidence type="ECO:0000256" key="6">
    <source>
        <dbReference type="SAM" id="Phobius"/>
    </source>
</evidence>
<proteinExistence type="inferred from homology"/>
<protein>
    <submittedName>
        <fullName evidence="8">MFS general substrate transporter</fullName>
    </submittedName>
</protein>
<evidence type="ECO:0000313" key="9">
    <source>
        <dbReference type="Proteomes" id="UP000800092"/>
    </source>
</evidence>
<dbReference type="FunFam" id="1.20.1250.20:FF:000082">
    <property type="entry name" value="MFS multidrug transporter, putative"/>
    <property type="match status" value="1"/>
</dbReference>
<evidence type="ECO:0000256" key="2">
    <source>
        <dbReference type="ARBA" id="ARBA00008335"/>
    </source>
</evidence>
<dbReference type="OrthoDB" id="6770063at2759"/>
<organism evidence="8 9">
    <name type="scientific">Viridothelium virens</name>
    <name type="common">Speckled blister lichen</name>
    <name type="synonym">Trypethelium virens</name>
    <dbReference type="NCBI Taxonomy" id="1048519"/>
    <lineage>
        <taxon>Eukaryota</taxon>
        <taxon>Fungi</taxon>
        <taxon>Dikarya</taxon>
        <taxon>Ascomycota</taxon>
        <taxon>Pezizomycotina</taxon>
        <taxon>Dothideomycetes</taxon>
        <taxon>Dothideomycetes incertae sedis</taxon>
        <taxon>Trypetheliales</taxon>
        <taxon>Trypetheliaceae</taxon>
        <taxon>Viridothelium</taxon>
    </lineage>
</organism>
<keyword evidence="5 6" id="KW-0472">Membrane</keyword>
<dbReference type="GO" id="GO:0005886">
    <property type="term" value="C:plasma membrane"/>
    <property type="evidence" value="ECO:0007669"/>
    <property type="project" value="TreeGrafter"/>
</dbReference>
<dbReference type="FunFam" id="1.20.1720.10:FF:000061">
    <property type="entry name" value="Uncharacterized protein"/>
    <property type="match status" value="1"/>
</dbReference>
<dbReference type="PROSITE" id="PS50850">
    <property type="entry name" value="MFS"/>
    <property type="match status" value="1"/>
</dbReference>
<dbReference type="InterPro" id="IPR011701">
    <property type="entry name" value="MFS"/>
</dbReference>
<dbReference type="SUPFAM" id="SSF103473">
    <property type="entry name" value="MFS general substrate transporter"/>
    <property type="match status" value="1"/>
</dbReference>
<feature type="transmembrane region" description="Helical" evidence="6">
    <location>
        <begin position="209"/>
        <end position="229"/>
    </location>
</feature>
<keyword evidence="9" id="KW-1185">Reference proteome</keyword>
<dbReference type="GO" id="GO:0022857">
    <property type="term" value="F:transmembrane transporter activity"/>
    <property type="evidence" value="ECO:0007669"/>
    <property type="project" value="InterPro"/>
</dbReference>
<feature type="transmembrane region" description="Helical" evidence="6">
    <location>
        <begin position="410"/>
        <end position="437"/>
    </location>
</feature>
<feature type="transmembrane region" description="Helical" evidence="6">
    <location>
        <begin position="385"/>
        <end position="404"/>
    </location>
</feature>
<dbReference type="Proteomes" id="UP000800092">
    <property type="component" value="Unassembled WGS sequence"/>
</dbReference>
<feature type="transmembrane region" description="Helical" evidence="6">
    <location>
        <begin position="54"/>
        <end position="74"/>
    </location>
</feature>
<feature type="transmembrane region" description="Helical" evidence="6">
    <location>
        <begin position="309"/>
        <end position="335"/>
    </location>
</feature>
<feature type="transmembrane region" description="Helical" evidence="6">
    <location>
        <begin position="146"/>
        <end position="167"/>
    </location>
</feature>
<feature type="transmembrane region" description="Helical" evidence="6">
    <location>
        <begin position="479"/>
        <end position="500"/>
    </location>
</feature>
<evidence type="ECO:0000256" key="4">
    <source>
        <dbReference type="ARBA" id="ARBA00022989"/>
    </source>
</evidence>
<feature type="transmembrane region" description="Helical" evidence="6">
    <location>
        <begin position="347"/>
        <end position="365"/>
    </location>
</feature>
<name>A0A6A6GUZ5_VIRVR</name>
<dbReference type="Pfam" id="PF07690">
    <property type="entry name" value="MFS_1"/>
    <property type="match status" value="1"/>
</dbReference>
<comment type="subcellular location">
    <subcellularLocation>
        <location evidence="1">Membrane</location>
        <topology evidence="1">Multi-pass membrane protein</topology>
    </subcellularLocation>
</comment>
<feature type="transmembrane region" description="Helical" evidence="6">
    <location>
        <begin position="86"/>
        <end position="109"/>
    </location>
</feature>
<dbReference type="EMBL" id="ML991859">
    <property type="protein sequence ID" value="KAF2229594.1"/>
    <property type="molecule type" value="Genomic_DNA"/>
</dbReference>
<sequence length="517" mass="57405">MKTPIVFHYLTFDTILPSPGGRRTSDRHFVPLPEAPNLKRYDSPFAWSPSRKTFITWLSCISTAITAFTAGAYSPGIEQMMEHWNVSRVAASVGITTFTTGFAITPMFLAPFSEFNGRRPVFLVTGGMFAISQLCCALTPTYSGFLISRFVVGCSSSTFSTVVGGVVSDIYHAEDRNWAMTIFSGSALVGTGLGPFVGGFIAQHTSWRWIFYLQVILDGTLLVILFVFFRETRGSVLLSQKAKQLNQWYEVCEKVGYIDFDIQSGKDEDKKTSQRMRWKVRADEERGTLDQVIIVSLYRPFHLLFTEPVIFFFSFWVSFSWAVLYMTFAAIPLVFGTNHGFNLEQSHAPFAALSTGAILSTIISLVQENWARRRGKAVTSPEGRLYISCVQSALMPIGLFWFGWTSFPSIPWIVPTVAIGCATMGIFSIYLAVFNYFADTYHRYASSALAAQGCCRNLLGGVLPLVTTQMFQRLGFGGASSLLGGVGTLLTIVPWILVFYGPNIRARSKFAAELVDT</sequence>
<accession>A0A6A6GUZ5</accession>
<dbReference type="CDD" id="cd17323">
    <property type="entry name" value="MFS_Tpo1_MDR_like"/>
    <property type="match status" value="1"/>
</dbReference>